<accession>A0ABV3R4P5</accession>
<sequence>MANLAKLPYAVGLRFFETPPLIWSKRIGELCDVAGTAAYRAAATEDTQPEGFFERHYRNAHGLVWVRLGTVARDERNCDLDSFVRGALSSIDKPFVLLTTDGDAGVPGDLRPDTVAALFGNPHLVAWYSQNIDGTDARVRPFPIGLDFHTRRKWTTPSRLTSLLDRIGREAPPAARRPLRIFSDLHLSPTAARDEAFEALRGCGHVDMARARVPQAEIWRQYARYPLVLSTHGNGLDCHRTWELLLLGCIAVTKTSSLDPLYKGLPVAILDDWRQARVPRMMERWVEELGPLTDPDYIRTRLRSDAWIAPLRQLLAEA</sequence>
<protein>
    <recommendedName>
        <fullName evidence="3">Glycosyltransferase family 1 protein</fullName>
    </recommendedName>
</protein>
<dbReference type="EMBL" id="JBFOCI010000007">
    <property type="protein sequence ID" value="MEW9808296.1"/>
    <property type="molecule type" value="Genomic_DNA"/>
</dbReference>
<comment type="caution">
    <text evidence="1">The sequence shown here is derived from an EMBL/GenBank/DDBJ whole genome shotgun (WGS) entry which is preliminary data.</text>
</comment>
<gene>
    <name evidence="1" type="ORF">ABUE31_20085</name>
</gene>
<keyword evidence="2" id="KW-1185">Reference proteome</keyword>
<proteinExistence type="predicted"/>
<evidence type="ECO:0000313" key="2">
    <source>
        <dbReference type="Proteomes" id="UP001556196"/>
    </source>
</evidence>
<organism evidence="1 2">
    <name type="scientific">Mesorhizobium marinum</name>
    <dbReference type="NCBI Taxonomy" id="3228790"/>
    <lineage>
        <taxon>Bacteria</taxon>
        <taxon>Pseudomonadati</taxon>
        <taxon>Pseudomonadota</taxon>
        <taxon>Alphaproteobacteria</taxon>
        <taxon>Hyphomicrobiales</taxon>
        <taxon>Phyllobacteriaceae</taxon>
        <taxon>Mesorhizobium</taxon>
    </lineage>
</organism>
<evidence type="ECO:0000313" key="1">
    <source>
        <dbReference type="EMBL" id="MEW9808296.1"/>
    </source>
</evidence>
<evidence type="ECO:0008006" key="3">
    <source>
        <dbReference type="Google" id="ProtNLM"/>
    </source>
</evidence>
<name>A0ABV3R4P5_9HYPH</name>
<reference evidence="1 2" key="1">
    <citation type="submission" date="2024-06" db="EMBL/GenBank/DDBJ databases">
        <authorList>
            <person name="Tuo L."/>
        </authorList>
    </citation>
    <scope>NUCLEOTIDE SEQUENCE [LARGE SCALE GENOMIC DNA]</scope>
    <source>
        <strain evidence="1 2">ZMM04-5</strain>
    </source>
</reference>
<dbReference type="Proteomes" id="UP001556196">
    <property type="component" value="Unassembled WGS sequence"/>
</dbReference>
<dbReference type="RefSeq" id="WP_367725516.1">
    <property type="nucleotide sequence ID" value="NZ_JBFOCI010000007.1"/>
</dbReference>